<dbReference type="AlphaFoldDB" id="X1NQY2"/>
<feature type="non-terminal residue" evidence="1">
    <location>
        <position position="1"/>
    </location>
</feature>
<evidence type="ECO:0008006" key="2">
    <source>
        <dbReference type="Google" id="ProtNLM"/>
    </source>
</evidence>
<comment type="caution">
    <text evidence="1">The sequence shown here is derived from an EMBL/GenBank/DDBJ whole genome shotgun (WGS) entry which is preliminary data.</text>
</comment>
<dbReference type="EMBL" id="BARV01015304">
    <property type="protein sequence ID" value="GAI29215.1"/>
    <property type="molecule type" value="Genomic_DNA"/>
</dbReference>
<proteinExistence type="predicted"/>
<gene>
    <name evidence="1" type="ORF">S06H3_26471</name>
</gene>
<feature type="non-terminal residue" evidence="1">
    <location>
        <position position="295"/>
    </location>
</feature>
<sequence>VDSLIRYEEWISSNYIFEETILIDTGYPFYISGFAELYRGLSRYVSDDYLIKYNQILSYLIEIQNNWMWVGDYGYHPHYNSFFAQNFLDAYLYTKNQTYLDAFTSTVEAFRNFYDGEKIYISENSNLYAFTMISTALSMNLINSTYVSLGLNLVNYSLKFFNESTFEWFNPLNPKYSEGYDGRAAYYQLLSLLWIMMHNKEIKVAFPQLHSNLTSIVNSSIPIVEKYLLDAGTFYYLPDVVDYTESAGATVYGFTLFDKYFNTSHADAINNGLHTIIERQRDDGAYYKTNDSEVV</sequence>
<name>X1NQY2_9ZZZZ</name>
<protein>
    <recommendedName>
        <fullName evidence="2">Alpha-macroglobulin-like TED domain-containing protein</fullName>
    </recommendedName>
</protein>
<dbReference type="SUPFAM" id="SSF48208">
    <property type="entry name" value="Six-hairpin glycosidases"/>
    <property type="match status" value="1"/>
</dbReference>
<reference evidence="1" key="1">
    <citation type="journal article" date="2014" name="Front. Microbiol.">
        <title>High frequency of phylogenetically diverse reductive dehalogenase-homologous genes in deep subseafloor sedimentary metagenomes.</title>
        <authorList>
            <person name="Kawai M."/>
            <person name="Futagami T."/>
            <person name="Toyoda A."/>
            <person name="Takaki Y."/>
            <person name="Nishi S."/>
            <person name="Hori S."/>
            <person name="Arai W."/>
            <person name="Tsubouchi T."/>
            <person name="Morono Y."/>
            <person name="Uchiyama I."/>
            <person name="Ito T."/>
            <person name="Fujiyama A."/>
            <person name="Inagaki F."/>
            <person name="Takami H."/>
        </authorList>
    </citation>
    <scope>NUCLEOTIDE SEQUENCE</scope>
    <source>
        <strain evidence="1">Expedition CK06-06</strain>
    </source>
</reference>
<evidence type="ECO:0000313" key="1">
    <source>
        <dbReference type="EMBL" id="GAI29215.1"/>
    </source>
</evidence>
<dbReference type="InterPro" id="IPR008928">
    <property type="entry name" value="6-hairpin_glycosidase_sf"/>
</dbReference>
<dbReference type="GO" id="GO:0005975">
    <property type="term" value="P:carbohydrate metabolic process"/>
    <property type="evidence" value="ECO:0007669"/>
    <property type="project" value="InterPro"/>
</dbReference>
<organism evidence="1">
    <name type="scientific">marine sediment metagenome</name>
    <dbReference type="NCBI Taxonomy" id="412755"/>
    <lineage>
        <taxon>unclassified sequences</taxon>
        <taxon>metagenomes</taxon>
        <taxon>ecological metagenomes</taxon>
    </lineage>
</organism>
<accession>X1NQY2</accession>